<dbReference type="Gene3D" id="2.40.160.50">
    <property type="entry name" value="membrane protein fhac: a member of the omp85/tpsb transporter family"/>
    <property type="match status" value="1"/>
</dbReference>
<evidence type="ECO:0000313" key="9">
    <source>
        <dbReference type="Proteomes" id="UP000800093"/>
    </source>
</evidence>
<feature type="region of interest" description="Disordered" evidence="6">
    <location>
        <begin position="1"/>
        <end position="23"/>
    </location>
</feature>
<dbReference type="InterPro" id="IPR039910">
    <property type="entry name" value="D15-like"/>
</dbReference>
<protein>
    <recommendedName>
        <fullName evidence="7">Bacterial surface antigen (D15) domain-containing protein</fullName>
    </recommendedName>
</protein>
<keyword evidence="4" id="KW-0812">Transmembrane</keyword>
<dbReference type="EMBL" id="ML986640">
    <property type="protein sequence ID" value="KAF2262448.1"/>
    <property type="molecule type" value="Genomic_DNA"/>
</dbReference>
<keyword evidence="3" id="KW-1134">Transmembrane beta strand</keyword>
<evidence type="ECO:0000256" key="6">
    <source>
        <dbReference type="SAM" id="MobiDB-lite"/>
    </source>
</evidence>
<comment type="subcellular location">
    <subcellularLocation>
        <location evidence="1">Mitochondrion outer membrane</location>
        <topology evidence="1">Multi-pass membrane protein</topology>
    </subcellularLocation>
</comment>
<name>A0A9P4K5D8_9PLEO</name>
<keyword evidence="5" id="KW-0472">Membrane</keyword>
<evidence type="ECO:0000256" key="2">
    <source>
        <dbReference type="ARBA" id="ARBA00010913"/>
    </source>
</evidence>
<evidence type="ECO:0000256" key="4">
    <source>
        <dbReference type="ARBA" id="ARBA00022692"/>
    </source>
</evidence>
<evidence type="ECO:0000259" key="7">
    <source>
        <dbReference type="Pfam" id="PF01103"/>
    </source>
</evidence>
<comment type="caution">
    <text evidence="8">The sequence shown here is derived from an EMBL/GenBank/DDBJ whole genome shotgun (WGS) entry which is preliminary data.</text>
</comment>
<accession>A0A9P4K5D8</accession>
<reference evidence="9" key="1">
    <citation type="journal article" date="2020" name="Stud. Mycol.">
        <title>101 Dothideomycetes genomes: A test case for predicting lifestyles and emergence of pathogens.</title>
        <authorList>
            <person name="Haridas S."/>
            <person name="Albert R."/>
            <person name="Binder M."/>
            <person name="Bloem J."/>
            <person name="LaButti K."/>
            <person name="Salamov A."/>
            <person name="Andreopoulos B."/>
            <person name="Baker S."/>
            <person name="Barry K."/>
            <person name="Bills G."/>
            <person name="Bluhm B."/>
            <person name="Cannon C."/>
            <person name="Castanera R."/>
            <person name="Culley D."/>
            <person name="Daum C."/>
            <person name="Ezra D."/>
            <person name="Gonzalez J."/>
            <person name="Henrissat B."/>
            <person name="Kuo A."/>
            <person name="Liang C."/>
            <person name="Lipzen A."/>
            <person name="Lutzoni F."/>
            <person name="Magnuson J."/>
            <person name="Mondo S."/>
            <person name="Nolan M."/>
            <person name="Ohm R."/>
            <person name="Pangilinan J."/>
            <person name="Park H.-J."/>
            <person name="Ramirez L."/>
            <person name="Alfaro M."/>
            <person name="Sun H."/>
            <person name="Tritt A."/>
            <person name="Yoshinaga Y."/>
            <person name="Zwiers L.-H."/>
            <person name="Turgeon B."/>
            <person name="Goodwin S."/>
            <person name="Spatafora J."/>
            <person name="Crous P."/>
            <person name="Grigoriev I."/>
        </authorList>
    </citation>
    <scope>NUCLEOTIDE SEQUENCE [LARGE SCALE GENOMIC DNA]</scope>
    <source>
        <strain evidence="9">CBS 304.66</strain>
    </source>
</reference>
<evidence type="ECO:0000256" key="1">
    <source>
        <dbReference type="ARBA" id="ARBA00004374"/>
    </source>
</evidence>
<dbReference type="PANTHER" id="PTHR12815">
    <property type="entry name" value="SORTING AND ASSEMBLY MACHINERY SAMM50 PROTEIN FAMILY MEMBER"/>
    <property type="match status" value="1"/>
</dbReference>
<dbReference type="FunFam" id="2.40.160.50:FF:000008">
    <property type="entry name" value="Mitochondrial outer membrane beta-barrel protein Tob55"/>
    <property type="match status" value="1"/>
</dbReference>
<dbReference type="OrthoDB" id="1724197at2759"/>
<dbReference type="GO" id="GO:0045040">
    <property type="term" value="P:protein insertion into mitochondrial outer membrane"/>
    <property type="evidence" value="ECO:0007669"/>
    <property type="project" value="TreeGrafter"/>
</dbReference>
<keyword evidence="9" id="KW-1185">Reference proteome</keyword>
<gene>
    <name evidence="8" type="ORF">CC78DRAFT_317104</name>
</gene>
<dbReference type="InterPro" id="IPR000184">
    <property type="entry name" value="Bac_surfAg_D15"/>
</dbReference>
<comment type="similarity">
    <text evidence="2">Belongs to the SAM50/omp85 family.</text>
</comment>
<dbReference type="Proteomes" id="UP000800093">
    <property type="component" value="Unassembled WGS sequence"/>
</dbReference>
<dbReference type="AlphaFoldDB" id="A0A9P4K5D8"/>
<feature type="compositionally biased region" description="Basic and acidic residues" evidence="6">
    <location>
        <begin position="10"/>
        <end position="23"/>
    </location>
</feature>
<dbReference type="Pfam" id="PF01103">
    <property type="entry name" value="Omp85"/>
    <property type="match status" value="1"/>
</dbReference>
<dbReference type="GO" id="GO:0005741">
    <property type="term" value="C:mitochondrial outer membrane"/>
    <property type="evidence" value="ECO:0007669"/>
    <property type="project" value="UniProtKB-SubCell"/>
</dbReference>
<evidence type="ECO:0000256" key="3">
    <source>
        <dbReference type="ARBA" id="ARBA00022452"/>
    </source>
</evidence>
<sequence length="507" mass="55250">MASPTEDDVFEKLKQKVDPEQQAKQEAELNARLYAQQHKAQERLAELIEDNTTLPVTISSVRILNANRTRRNFLERVVDPLLSVNRDEPYTLEEAIKEIHGATDKLNRFGIFKSPISVFIDRPDPTNPTTTPTDIDVYLSALERGNYTIKTGTEAGHSEADAYINAELRNLWGGAETLNAHASLGTRTRSAYSLAFDTPILSNPDFKFQVNAFASSTLKSWASHEEVLKGGNSKFLYTTTGGQRHEIGYSGIWRQVTSLAENASPTVRADAGDNFKSSLTHTWINDKRDYPLLPSRGYITKTVSELAGWGPLKGDVAFFKSEAESQVALPFGDTGITLTAGLRGGLLYPLTLSGNSMPQPSRISDRFQLGGPTDVRGFRISGLGPHDGQDAVGGDVYAAGGASLLFPLPRVGKETPLRLQAFINGGRLLALKGKDKEVQMDTAAVQSNMKKSLSSLKEGLPSCAAGFGIVYAHPIARFEINFSLPLVMRAAEQSRKGLSFGVGVEFL</sequence>
<organism evidence="8 9">
    <name type="scientific">Lojkania enalia</name>
    <dbReference type="NCBI Taxonomy" id="147567"/>
    <lineage>
        <taxon>Eukaryota</taxon>
        <taxon>Fungi</taxon>
        <taxon>Dikarya</taxon>
        <taxon>Ascomycota</taxon>
        <taxon>Pezizomycotina</taxon>
        <taxon>Dothideomycetes</taxon>
        <taxon>Pleosporomycetidae</taxon>
        <taxon>Pleosporales</taxon>
        <taxon>Pleosporales incertae sedis</taxon>
        <taxon>Lojkania</taxon>
    </lineage>
</organism>
<proteinExistence type="inferred from homology"/>
<evidence type="ECO:0000313" key="8">
    <source>
        <dbReference type="EMBL" id="KAF2262448.1"/>
    </source>
</evidence>
<dbReference type="PANTHER" id="PTHR12815:SF18">
    <property type="entry name" value="SORTING AND ASSEMBLY MACHINERY COMPONENT 50 HOMOLOG"/>
    <property type="match status" value="1"/>
</dbReference>
<feature type="domain" description="Bacterial surface antigen (D15)" evidence="7">
    <location>
        <begin position="170"/>
        <end position="506"/>
    </location>
</feature>
<evidence type="ECO:0000256" key="5">
    <source>
        <dbReference type="ARBA" id="ARBA00023136"/>
    </source>
</evidence>